<sequence>MSMAESNIHSTLNWGSMATNRWSKNGDHPLLLQFGAPRPPFNRRCRRCLLTASPGRAQAPTSPTTRHMFGQQAVVQLGLLLLLHAEPWEIMVFSHSLVNNICTVGMRKEILYCLEKDMRN</sequence>
<accession>A0A8R7QET0</accession>
<reference evidence="2" key="1">
    <citation type="journal article" date="2013" name="Nature">
        <title>Draft genome of the wheat A-genome progenitor Triticum urartu.</title>
        <authorList>
            <person name="Ling H.Q."/>
            <person name="Zhao S."/>
            <person name="Liu D."/>
            <person name="Wang J."/>
            <person name="Sun H."/>
            <person name="Zhang C."/>
            <person name="Fan H."/>
            <person name="Li D."/>
            <person name="Dong L."/>
            <person name="Tao Y."/>
            <person name="Gao C."/>
            <person name="Wu H."/>
            <person name="Li Y."/>
            <person name="Cui Y."/>
            <person name="Guo X."/>
            <person name="Zheng S."/>
            <person name="Wang B."/>
            <person name="Yu K."/>
            <person name="Liang Q."/>
            <person name="Yang W."/>
            <person name="Lou X."/>
            <person name="Chen J."/>
            <person name="Feng M."/>
            <person name="Jian J."/>
            <person name="Zhang X."/>
            <person name="Luo G."/>
            <person name="Jiang Y."/>
            <person name="Liu J."/>
            <person name="Wang Z."/>
            <person name="Sha Y."/>
            <person name="Zhang B."/>
            <person name="Wu H."/>
            <person name="Tang D."/>
            <person name="Shen Q."/>
            <person name="Xue P."/>
            <person name="Zou S."/>
            <person name="Wang X."/>
            <person name="Liu X."/>
            <person name="Wang F."/>
            <person name="Yang Y."/>
            <person name="An X."/>
            <person name="Dong Z."/>
            <person name="Zhang K."/>
            <person name="Zhang X."/>
            <person name="Luo M.C."/>
            <person name="Dvorak J."/>
            <person name="Tong Y."/>
            <person name="Wang J."/>
            <person name="Yang H."/>
            <person name="Li Z."/>
            <person name="Wang D."/>
            <person name="Zhang A."/>
            <person name="Wang J."/>
        </authorList>
    </citation>
    <scope>NUCLEOTIDE SEQUENCE</scope>
    <source>
        <strain evidence="2">cv. G1812</strain>
    </source>
</reference>
<organism evidence="1 2">
    <name type="scientific">Triticum urartu</name>
    <name type="common">Red wild einkorn</name>
    <name type="synonym">Crithodium urartu</name>
    <dbReference type="NCBI Taxonomy" id="4572"/>
    <lineage>
        <taxon>Eukaryota</taxon>
        <taxon>Viridiplantae</taxon>
        <taxon>Streptophyta</taxon>
        <taxon>Embryophyta</taxon>
        <taxon>Tracheophyta</taxon>
        <taxon>Spermatophyta</taxon>
        <taxon>Magnoliopsida</taxon>
        <taxon>Liliopsida</taxon>
        <taxon>Poales</taxon>
        <taxon>Poaceae</taxon>
        <taxon>BOP clade</taxon>
        <taxon>Pooideae</taxon>
        <taxon>Triticodae</taxon>
        <taxon>Triticeae</taxon>
        <taxon>Triticinae</taxon>
        <taxon>Triticum</taxon>
    </lineage>
</organism>
<name>A0A8R7QET0_TRIUA</name>
<protein>
    <submittedName>
        <fullName evidence="1">Uncharacterized protein</fullName>
    </submittedName>
</protein>
<reference evidence="1" key="3">
    <citation type="submission" date="2022-06" db="UniProtKB">
        <authorList>
            <consortium name="EnsemblPlants"/>
        </authorList>
    </citation>
    <scope>IDENTIFICATION</scope>
</reference>
<dbReference type="AlphaFoldDB" id="A0A8R7QET0"/>
<keyword evidence="2" id="KW-1185">Reference proteome</keyword>
<evidence type="ECO:0000313" key="2">
    <source>
        <dbReference type="Proteomes" id="UP000015106"/>
    </source>
</evidence>
<proteinExistence type="predicted"/>
<dbReference type="EnsemblPlants" id="TuG1812G0500002039.01.T02">
    <property type="protein sequence ID" value="TuG1812G0500002039.01.T02.cds408102"/>
    <property type="gene ID" value="TuG1812G0500002039.01"/>
</dbReference>
<reference evidence="1" key="2">
    <citation type="submission" date="2018-03" db="EMBL/GenBank/DDBJ databases">
        <title>The Triticum urartu genome reveals the dynamic nature of wheat genome evolution.</title>
        <authorList>
            <person name="Ling H."/>
            <person name="Ma B."/>
            <person name="Shi X."/>
            <person name="Liu H."/>
            <person name="Dong L."/>
            <person name="Sun H."/>
            <person name="Cao Y."/>
            <person name="Gao Q."/>
            <person name="Zheng S."/>
            <person name="Li Y."/>
            <person name="Yu Y."/>
            <person name="Du H."/>
            <person name="Qi M."/>
            <person name="Li Y."/>
            <person name="Yu H."/>
            <person name="Cui Y."/>
            <person name="Wang N."/>
            <person name="Chen C."/>
            <person name="Wu H."/>
            <person name="Zhao Y."/>
            <person name="Zhang J."/>
            <person name="Li Y."/>
            <person name="Zhou W."/>
            <person name="Zhang B."/>
            <person name="Hu W."/>
            <person name="Eijk M."/>
            <person name="Tang J."/>
            <person name="Witsenboer H."/>
            <person name="Zhao S."/>
            <person name="Li Z."/>
            <person name="Zhang A."/>
            <person name="Wang D."/>
            <person name="Liang C."/>
        </authorList>
    </citation>
    <scope>NUCLEOTIDE SEQUENCE [LARGE SCALE GENOMIC DNA]</scope>
    <source>
        <strain evidence="1">cv. G1812</strain>
    </source>
</reference>
<dbReference type="Proteomes" id="UP000015106">
    <property type="component" value="Chromosome 5"/>
</dbReference>
<dbReference type="Gramene" id="TuG1812G0500002039.01.T02">
    <property type="protein sequence ID" value="TuG1812G0500002039.01.T02.cds408102"/>
    <property type="gene ID" value="TuG1812G0500002039.01"/>
</dbReference>
<evidence type="ECO:0000313" key="1">
    <source>
        <dbReference type="EnsemblPlants" id="TuG1812G0500002039.01.T02.cds408102"/>
    </source>
</evidence>